<organism evidence="2 3">
    <name type="scientific">Streptomyces fuscichromogenes</name>
    <dbReference type="NCBI Taxonomy" id="1324013"/>
    <lineage>
        <taxon>Bacteria</taxon>
        <taxon>Bacillati</taxon>
        <taxon>Actinomycetota</taxon>
        <taxon>Actinomycetes</taxon>
        <taxon>Kitasatosporales</taxon>
        <taxon>Streptomycetaceae</taxon>
        <taxon>Streptomyces</taxon>
    </lineage>
</organism>
<gene>
    <name evidence="2" type="ORF">GCM10011578_018130</name>
</gene>
<evidence type="ECO:0000313" key="2">
    <source>
        <dbReference type="EMBL" id="GGM97655.1"/>
    </source>
</evidence>
<sequence length="96" mass="10406">MPLLGLFLPVKAVSHVGPRNLVTVDDLRMPLAVSRFGARGGLRSEPVEHVVHGVDIEPEHGELRCAVSVRETDRVGDRVRPVRTSPLGETARPATP</sequence>
<dbReference type="Proteomes" id="UP000653411">
    <property type="component" value="Unassembled WGS sequence"/>
</dbReference>
<protein>
    <submittedName>
        <fullName evidence="2">Uncharacterized protein</fullName>
    </submittedName>
</protein>
<reference evidence="2" key="2">
    <citation type="submission" date="2020-09" db="EMBL/GenBank/DDBJ databases">
        <authorList>
            <person name="Sun Q."/>
            <person name="Zhou Y."/>
        </authorList>
    </citation>
    <scope>NUCLEOTIDE SEQUENCE</scope>
    <source>
        <strain evidence="2">CGMCC 4.7110</strain>
    </source>
</reference>
<name>A0A918CP84_9ACTN</name>
<feature type="region of interest" description="Disordered" evidence="1">
    <location>
        <begin position="76"/>
        <end position="96"/>
    </location>
</feature>
<proteinExistence type="predicted"/>
<dbReference type="AlphaFoldDB" id="A0A918CP84"/>
<comment type="caution">
    <text evidence="2">The sequence shown here is derived from an EMBL/GenBank/DDBJ whole genome shotgun (WGS) entry which is preliminary data.</text>
</comment>
<evidence type="ECO:0000256" key="1">
    <source>
        <dbReference type="SAM" id="MobiDB-lite"/>
    </source>
</evidence>
<dbReference type="EMBL" id="BMML01000003">
    <property type="protein sequence ID" value="GGM97655.1"/>
    <property type="molecule type" value="Genomic_DNA"/>
</dbReference>
<keyword evidence="3" id="KW-1185">Reference proteome</keyword>
<reference evidence="2" key="1">
    <citation type="journal article" date="2014" name="Int. J. Syst. Evol. Microbiol.">
        <title>Complete genome sequence of Corynebacterium casei LMG S-19264T (=DSM 44701T), isolated from a smear-ripened cheese.</title>
        <authorList>
            <consortium name="US DOE Joint Genome Institute (JGI-PGF)"/>
            <person name="Walter F."/>
            <person name="Albersmeier A."/>
            <person name="Kalinowski J."/>
            <person name="Ruckert C."/>
        </authorList>
    </citation>
    <scope>NUCLEOTIDE SEQUENCE</scope>
    <source>
        <strain evidence="2">CGMCC 4.7110</strain>
    </source>
</reference>
<accession>A0A918CP84</accession>
<evidence type="ECO:0000313" key="3">
    <source>
        <dbReference type="Proteomes" id="UP000653411"/>
    </source>
</evidence>